<name>A0A3M7QKL2_BRAPC</name>
<comment type="caution">
    <text evidence="2">The sequence shown here is derived from an EMBL/GenBank/DDBJ whole genome shotgun (WGS) entry which is preliminary data.</text>
</comment>
<keyword evidence="1" id="KW-0472">Membrane</keyword>
<keyword evidence="3" id="KW-1185">Reference proteome</keyword>
<sequence>MRDFILKRNKKIEINLKSNSSDESKFILISKDKLFQLIVNFRMSIFLFFFSVFYNLFLPELFKSPKKKCKLGFISKNLFTLGFHDSTSFWLRLDLRLYNKSDPYILTTLHTRPLLL</sequence>
<keyword evidence="1" id="KW-0812">Transmembrane</keyword>
<accession>A0A3M7QKL2</accession>
<proteinExistence type="predicted"/>
<gene>
    <name evidence="2" type="ORF">BpHYR1_021518</name>
</gene>
<keyword evidence="1" id="KW-1133">Transmembrane helix</keyword>
<organism evidence="2 3">
    <name type="scientific">Brachionus plicatilis</name>
    <name type="common">Marine rotifer</name>
    <name type="synonym">Brachionus muelleri</name>
    <dbReference type="NCBI Taxonomy" id="10195"/>
    <lineage>
        <taxon>Eukaryota</taxon>
        <taxon>Metazoa</taxon>
        <taxon>Spiralia</taxon>
        <taxon>Gnathifera</taxon>
        <taxon>Rotifera</taxon>
        <taxon>Eurotatoria</taxon>
        <taxon>Monogononta</taxon>
        <taxon>Pseudotrocha</taxon>
        <taxon>Ploima</taxon>
        <taxon>Brachionidae</taxon>
        <taxon>Brachionus</taxon>
    </lineage>
</organism>
<dbReference type="EMBL" id="REGN01005837">
    <property type="protein sequence ID" value="RNA11822.1"/>
    <property type="molecule type" value="Genomic_DNA"/>
</dbReference>
<dbReference type="Proteomes" id="UP000276133">
    <property type="component" value="Unassembled WGS sequence"/>
</dbReference>
<protein>
    <submittedName>
        <fullName evidence="2">Uncharacterized protein</fullName>
    </submittedName>
</protein>
<reference evidence="2 3" key="1">
    <citation type="journal article" date="2018" name="Sci. Rep.">
        <title>Genomic signatures of local adaptation to the degree of environmental predictability in rotifers.</title>
        <authorList>
            <person name="Franch-Gras L."/>
            <person name="Hahn C."/>
            <person name="Garcia-Roger E.M."/>
            <person name="Carmona M.J."/>
            <person name="Serra M."/>
            <person name="Gomez A."/>
        </authorList>
    </citation>
    <scope>NUCLEOTIDE SEQUENCE [LARGE SCALE GENOMIC DNA]</scope>
    <source>
        <strain evidence="2">HYR1</strain>
    </source>
</reference>
<evidence type="ECO:0000313" key="2">
    <source>
        <dbReference type="EMBL" id="RNA11822.1"/>
    </source>
</evidence>
<feature type="transmembrane region" description="Helical" evidence="1">
    <location>
        <begin position="34"/>
        <end position="57"/>
    </location>
</feature>
<evidence type="ECO:0000313" key="3">
    <source>
        <dbReference type="Proteomes" id="UP000276133"/>
    </source>
</evidence>
<evidence type="ECO:0000256" key="1">
    <source>
        <dbReference type="SAM" id="Phobius"/>
    </source>
</evidence>
<dbReference type="AlphaFoldDB" id="A0A3M7QKL2"/>